<dbReference type="EMBL" id="MU003548">
    <property type="protein sequence ID" value="KAF2463588.1"/>
    <property type="molecule type" value="Genomic_DNA"/>
</dbReference>
<proteinExistence type="predicted"/>
<evidence type="ECO:0000313" key="2">
    <source>
        <dbReference type="Proteomes" id="UP000799755"/>
    </source>
</evidence>
<organism evidence="1 2">
    <name type="scientific">Lindgomyces ingoldianus</name>
    <dbReference type="NCBI Taxonomy" id="673940"/>
    <lineage>
        <taxon>Eukaryota</taxon>
        <taxon>Fungi</taxon>
        <taxon>Dikarya</taxon>
        <taxon>Ascomycota</taxon>
        <taxon>Pezizomycotina</taxon>
        <taxon>Dothideomycetes</taxon>
        <taxon>Pleosporomycetidae</taxon>
        <taxon>Pleosporales</taxon>
        <taxon>Lindgomycetaceae</taxon>
        <taxon>Lindgomyces</taxon>
    </lineage>
</organism>
<protein>
    <submittedName>
        <fullName evidence="1">Uncharacterized protein</fullName>
    </submittedName>
</protein>
<keyword evidence="2" id="KW-1185">Reference proteome</keyword>
<gene>
    <name evidence="1" type="ORF">BDR25DRAFT_362588</name>
</gene>
<dbReference type="Proteomes" id="UP000799755">
    <property type="component" value="Unassembled WGS sequence"/>
</dbReference>
<reference evidence="1" key="1">
    <citation type="journal article" date="2020" name="Stud. Mycol.">
        <title>101 Dothideomycetes genomes: a test case for predicting lifestyles and emergence of pathogens.</title>
        <authorList>
            <person name="Haridas S."/>
            <person name="Albert R."/>
            <person name="Binder M."/>
            <person name="Bloem J."/>
            <person name="Labutti K."/>
            <person name="Salamov A."/>
            <person name="Andreopoulos B."/>
            <person name="Baker S."/>
            <person name="Barry K."/>
            <person name="Bills G."/>
            <person name="Bluhm B."/>
            <person name="Cannon C."/>
            <person name="Castanera R."/>
            <person name="Culley D."/>
            <person name="Daum C."/>
            <person name="Ezra D."/>
            <person name="Gonzalez J."/>
            <person name="Henrissat B."/>
            <person name="Kuo A."/>
            <person name="Liang C."/>
            <person name="Lipzen A."/>
            <person name="Lutzoni F."/>
            <person name="Magnuson J."/>
            <person name="Mondo S."/>
            <person name="Nolan M."/>
            <person name="Ohm R."/>
            <person name="Pangilinan J."/>
            <person name="Park H.-J."/>
            <person name="Ramirez L."/>
            <person name="Alfaro M."/>
            <person name="Sun H."/>
            <person name="Tritt A."/>
            <person name="Yoshinaga Y."/>
            <person name="Zwiers L.-H."/>
            <person name="Turgeon B."/>
            <person name="Goodwin S."/>
            <person name="Spatafora J."/>
            <person name="Crous P."/>
            <person name="Grigoriev I."/>
        </authorList>
    </citation>
    <scope>NUCLEOTIDE SEQUENCE</scope>
    <source>
        <strain evidence="1">ATCC 200398</strain>
    </source>
</reference>
<comment type="caution">
    <text evidence="1">The sequence shown here is derived from an EMBL/GenBank/DDBJ whole genome shotgun (WGS) entry which is preliminary data.</text>
</comment>
<sequence>MEVRDRVPQHQHRDIRVEIGFGGESAASCRAGKGLLLPTEDSGLGAAMPASGKIQGVWREGAEKDARADSEEVMRLARCGRSQQAMHVLHKDKVQEGSTRLAVPSAVQHLGLFRPSSRQAIGSFSTSPLLLRHDKAVAQHTAQHSTAQRPKTMRIAQECGRSARAAFATALTRSHSGSNREYSACHPVRLAMACLQWRRDPICFFAGQLSASSFTLLVRFCQSLHIAFTPYLTAYSPVHQSIVALPRNRPKVKLATRAAAAPVRGFQLPQSSSAMTTSTTLSASRPSPSGPTPRRDSCAPRPDFLQ</sequence>
<name>A0ACB6Q9F3_9PLEO</name>
<evidence type="ECO:0000313" key="1">
    <source>
        <dbReference type="EMBL" id="KAF2463588.1"/>
    </source>
</evidence>
<accession>A0ACB6Q9F3</accession>